<dbReference type="Pfam" id="PF09983">
    <property type="entry name" value="JetD_C"/>
    <property type="match status" value="1"/>
</dbReference>
<dbReference type="InterPro" id="IPR024534">
    <property type="entry name" value="JetD_C"/>
</dbReference>
<accession>A0A6N7W4H1</accession>
<evidence type="ECO:0000259" key="1">
    <source>
        <dbReference type="Pfam" id="PF09983"/>
    </source>
</evidence>
<evidence type="ECO:0008006" key="5">
    <source>
        <dbReference type="Google" id="ProtNLM"/>
    </source>
</evidence>
<protein>
    <recommendedName>
        <fullName evidence="5">DUF3322 and DUF2220 domain-containing protein</fullName>
    </recommendedName>
</protein>
<dbReference type="InterPro" id="IPR024537">
    <property type="entry name" value="DUF3322"/>
</dbReference>
<dbReference type="AlphaFoldDB" id="A0A6N7W4H1"/>
<feature type="domain" description="Wadjet protein JetD C-terminal" evidence="1">
    <location>
        <begin position="240"/>
        <end position="412"/>
    </location>
</feature>
<comment type="caution">
    <text evidence="3">The sequence shown here is derived from an EMBL/GenBank/DDBJ whole genome shotgun (WGS) entry which is preliminary data.</text>
</comment>
<organism evidence="3 4">
    <name type="scientific">Scrofimicrobium canadense</name>
    <dbReference type="NCBI Taxonomy" id="2652290"/>
    <lineage>
        <taxon>Bacteria</taxon>
        <taxon>Bacillati</taxon>
        <taxon>Actinomycetota</taxon>
        <taxon>Actinomycetes</taxon>
        <taxon>Actinomycetales</taxon>
        <taxon>Actinomycetaceae</taxon>
        <taxon>Scrofimicrobium</taxon>
    </lineage>
</organism>
<evidence type="ECO:0000313" key="3">
    <source>
        <dbReference type="EMBL" id="MSS84311.1"/>
    </source>
</evidence>
<feature type="domain" description="DUF3322" evidence="2">
    <location>
        <begin position="45"/>
        <end position="226"/>
    </location>
</feature>
<gene>
    <name evidence="3" type="ORF">FYJ24_05930</name>
</gene>
<dbReference type="PIRSF" id="PIRSF028408">
    <property type="entry name" value="UCP028408"/>
    <property type="match status" value="1"/>
</dbReference>
<dbReference type="Proteomes" id="UP000470875">
    <property type="component" value="Unassembled WGS sequence"/>
</dbReference>
<reference evidence="3 4" key="1">
    <citation type="submission" date="2019-08" db="EMBL/GenBank/DDBJ databases">
        <title>In-depth cultivation of the pig gut microbiome towards novel bacterial diversity and tailored functional studies.</title>
        <authorList>
            <person name="Wylensek D."/>
            <person name="Hitch T.C.A."/>
            <person name="Clavel T."/>
        </authorList>
    </citation>
    <scope>NUCLEOTIDE SEQUENCE [LARGE SCALE GENOMIC DNA]</scope>
    <source>
        <strain evidence="3 4">WB03_NA08</strain>
    </source>
</reference>
<sequence length="423" mass="47673">MWIAPAGTIPGFTPSLLKSSIGAAPHARPWNLRVTVSDPAKWTTPSQIASKIHRRWSDGTLLRAFVLQEPFPAFDISLRAPTAKDIGEHFDQARRWATVLQERSRLGTCYELEYGCVGGRDTGRSRLPRRAHVTSFTQAFRLLGVAEDATLFQDLFSSTLYEPARAWVLNHPLTTLRYAQVWEHIVAAAIWLESQRNSGRYLREIDAPGVDTKFVETHLSPIAGILGIPANRKRFESSLGLSSKPQMVRLRYAPHWSKMPGSEAILRVEELDQIPLRPQVVLIVENEVTYLSVPAVPGSVVLWGRGYGVDHPASLSWLRGAKVLYWGDIDLDGFAILNRTRHYLPRCQSVLMDRQTFVTHQDRWGRDVTPKPATLRHLTAEEQGFYSELRSGRFGAGARLEQERISWPWALDHLAAAGYRVEA</sequence>
<dbReference type="InterPro" id="IPR014544">
    <property type="entry name" value="UCP028408"/>
</dbReference>
<evidence type="ECO:0000259" key="2">
    <source>
        <dbReference type="Pfam" id="PF11795"/>
    </source>
</evidence>
<keyword evidence="4" id="KW-1185">Reference proteome</keyword>
<proteinExistence type="predicted"/>
<dbReference type="Pfam" id="PF11795">
    <property type="entry name" value="DUF3322"/>
    <property type="match status" value="1"/>
</dbReference>
<name>A0A6N7W4H1_9ACTO</name>
<evidence type="ECO:0000313" key="4">
    <source>
        <dbReference type="Proteomes" id="UP000470875"/>
    </source>
</evidence>
<dbReference type="EMBL" id="VULO01000006">
    <property type="protein sequence ID" value="MSS84311.1"/>
    <property type="molecule type" value="Genomic_DNA"/>
</dbReference>